<dbReference type="EMBL" id="KN833879">
    <property type="protein sequence ID" value="KIK15742.1"/>
    <property type="molecule type" value="Genomic_DNA"/>
</dbReference>
<sequence>MMVWLEDLSPTLVVGYKTCVRCRSLLKSQYEDIATKCTVTSHVSLLDAFCDYCNDVDKIYFSRRLSPTTKISGMFTTTSCETTFWGFNAKELANN</sequence>
<evidence type="ECO:0000313" key="1">
    <source>
        <dbReference type="EMBL" id="KIK15742.1"/>
    </source>
</evidence>
<gene>
    <name evidence="1" type="ORF">PISMIDRAFT_687015</name>
</gene>
<dbReference type="OrthoDB" id="10485464at2759"/>
<reference evidence="2" key="2">
    <citation type="submission" date="2015-01" db="EMBL/GenBank/DDBJ databases">
        <title>Evolutionary Origins and Diversification of the Mycorrhizal Mutualists.</title>
        <authorList>
            <consortium name="DOE Joint Genome Institute"/>
            <consortium name="Mycorrhizal Genomics Consortium"/>
            <person name="Kohler A."/>
            <person name="Kuo A."/>
            <person name="Nagy L.G."/>
            <person name="Floudas D."/>
            <person name="Copeland A."/>
            <person name="Barry K.W."/>
            <person name="Cichocki N."/>
            <person name="Veneault-Fourrey C."/>
            <person name="LaButti K."/>
            <person name="Lindquist E.A."/>
            <person name="Lipzen A."/>
            <person name="Lundell T."/>
            <person name="Morin E."/>
            <person name="Murat C."/>
            <person name="Riley R."/>
            <person name="Ohm R."/>
            <person name="Sun H."/>
            <person name="Tunlid A."/>
            <person name="Henrissat B."/>
            <person name="Grigoriev I.V."/>
            <person name="Hibbett D.S."/>
            <person name="Martin F."/>
        </authorList>
    </citation>
    <scope>NUCLEOTIDE SEQUENCE [LARGE SCALE GENOMIC DNA]</scope>
    <source>
        <strain evidence="2">441</strain>
    </source>
</reference>
<evidence type="ECO:0000313" key="2">
    <source>
        <dbReference type="Proteomes" id="UP000054018"/>
    </source>
</evidence>
<protein>
    <submittedName>
        <fullName evidence="1">Uncharacterized protein</fullName>
    </submittedName>
</protein>
<organism evidence="1 2">
    <name type="scientific">Pisolithus microcarpus 441</name>
    <dbReference type="NCBI Taxonomy" id="765257"/>
    <lineage>
        <taxon>Eukaryota</taxon>
        <taxon>Fungi</taxon>
        <taxon>Dikarya</taxon>
        <taxon>Basidiomycota</taxon>
        <taxon>Agaricomycotina</taxon>
        <taxon>Agaricomycetes</taxon>
        <taxon>Agaricomycetidae</taxon>
        <taxon>Boletales</taxon>
        <taxon>Sclerodermatineae</taxon>
        <taxon>Pisolithaceae</taxon>
        <taxon>Pisolithus</taxon>
    </lineage>
</organism>
<reference evidence="1 2" key="1">
    <citation type="submission" date="2014-04" db="EMBL/GenBank/DDBJ databases">
        <authorList>
            <consortium name="DOE Joint Genome Institute"/>
            <person name="Kuo A."/>
            <person name="Kohler A."/>
            <person name="Costa M.D."/>
            <person name="Nagy L.G."/>
            <person name="Floudas D."/>
            <person name="Copeland A."/>
            <person name="Barry K.W."/>
            <person name="Cichocki N."/>
            <person name="Veneault-Fourrey C."/>
            <person name="LaButti K."/>
            <person name="Lindquist E.A."/>
            <person name="Lipzen A."/>
            <person name="Lundell T."/>
            <person name="Morin E."/>
            <person name="Murat C."/>
            <person name="Sun H."/>
            <person name="Tunlid A."/>
            <person name="Henrissat B."/>
            <person name="Grigoriev I.V."/>
            <person name="Hibbett D.S."/>
            <person name="Martin F."/>
            <person name="Nordberg H.P."/>
            <person name="Cantor M.N."/>
            <person name="Hua S.X."/>
        </authorList>
    </citation>
    <scope>NUCLEOTIDE SEQUENCE [LARGE SCALE GENOMIC DNA]</scope>
    <source>
        <strain evidence="1 2">441</strain>
    </source>
</reference>
<keyword evidence="2" id="KW-1185">Reference proteome</keyword>
<name>A0A0C9Z073_9AGAM</name>
<dbReference type="Proteomes" id="UP000054018">
    <property type="component" value="Unassembled WGS sequence"/>
</dbReference>
<accession>A0A0C9Z073</accession>
<dbReference type="HOGENOM" id="CLU_2378472_0_0_1"/>
<proteinExistence type="predicted"/>
<dbReference type="AlphaFoldDB" id="A0A0C9Z073"/>
<feature type="non-terminal residue" evidence="1">
    <location>
        <position position="95"/>
    </location>
</feature>